<dbReference type="NCBIfam" id="TIGR02436">
    <property type="entry name" value="four helix bundle protein"/>
    <property type="match status" value="1"/>
</dbReference>
<evidence type="ECO:0000313" key="1">
    <source>
        <dbReference type="EMBL" id="SBV37771.1"/>
    </source>
</evidence>
<evidence type="ECO:0008006" key="2">
    <source>
        <dbReference type="Google" id="ProtNLM"/>
    </source>
</evidence>
<dbReference type="CDD" id="cd16377">
    <property type="entry name" value="23S_rRNA_IVP_like"/>
    <property type="match status" value="1"/>
</dbReference>
<proteinExistence type="predicted"/>
<organism evidence="1">
    <name type="scientific">uncultured Stenotrophomonas sp</name>
    <dbReference type="NCBI Taxonomy" id="165438"/>
    <lineage>
        <taxon>Bacteria</taxon>
        <taxon>Pseudomonadati</taxon>
        <taxon>Pseudomonadota</taxon>
        <taxon>Gammaproteobacteria</taxon>
        <taxon>Lysobacterales</taxon>
        <taxon>Lysobacteraceae</taxon>
        <taxon>Stenotrophomonas</taxon>
        <taxon>environmental samples</taxon>
    </lineage>
</organism>
<sequence>MKLTLAIYRLVPRLPREEIYGMRSQFTRAAVSIPANIAEGWTRETSAEKAHFLAIAHGSLSEVETLLTLCENLHWFPTDQTCDARRLIEESSRMLTSMRRKRRGER</sequence>
<name>A0A1Y5Q6A4_9GAMM</name>
<dbReference type="AlphaFoldDB" id="A0A1Y5Q6A4"/>
<accession>A0A1Y5Q6A4</accession>
<dbReference type="EMBL" id="FLTS01000001">
    <property type="protein sequence ID" value="SBV37771.1"/>
    <property type="molecule type" value="Genomic_DNA"/>
</dbReference>
<dbReference type="PANTHER" id="PTHR38471">
    <property type="entry name" value="FOUR HELIX BUNDLE PROTEIN"/>
    <property type="match status" value="1"/>
</dbReference>
<dbReference type="InterPro" id="IPR036583">
    <property type="entry name" value="23S_rRNA_IVS_sf"/>
</dbReference>
<reference evidence="1" key="1">
    <citation type="submission" date="2016-03" db="EMBL/GenBank/DDBJ databases">
        <authorList>
            <person name="Ploux O."/>
        </authorList>
    </citation>
    <scope>NUCLEOTIDE SEQUENCE</scope>
    <source>
        <strain evidence="1">UC10</strain>
    </source>
</reference>
<protein>
    <recommendedName>
        <fullName evidence="2">Four helix bundle protein</fullName>
    </recommendedName>
</protein>
<dbReference type="Gene3D" id="1.20.1440.60">
    <property type="entry name" value="23S rRNA-intervening sequence"/>
    <property type="match status" value="1"/>
</dbReference>
<dbReference type="Pfam" id="PF05635">
    <property type="entry name" value="23S_rRNA_IVP"/>
    <property type="match status" value="1"/>
</dbReference>
<gene>
    <name evidence="1" type="ORF">STPYR_12714</name>
</gene>
<dbReference type="PANTHER" id="PTHR38471:SF2">
    <property type="entry name" value="FOUR HELIX BUNDLE PROTEIN"/>
    <property type="match status" value="1"/>
</dbReference>
<dbReference type="SUPFAM" id="SSF158446">
    <property type="entry name" value="IVS-encoded protein-like"/>
    <property type="match status" value="1"/>
</dbReference>
<dbReference type="InterPro" id="IPR012657">
    <property type="entry name" value="23S_rRNA-intervening_sequence"/>
</dbReference>